<dbReference type="InterPro" id="IPR045339">
    <property type="entry name" value="DUF6534"/>
</dbReference>
<organism evidence="4 5">
    <name type="scientific">Roridomyces roridus</name>
    <dbReference type="NCBI Taxonomy" id="1738132"/>
    <lineage>
        <taxon>Eukaryota</taxon>
        <taxon>Fungi</taxon>
        <taxon>Dikarya</taxon>
        <taxon>Basidiomycota</taxon>
        <taxon>Agaricomycotina</taxon>
        <taxon>Agaricomycetes</taxon>
        <taxon>Agaricomycetidae</taxon>
        <taxon>Agaricales</taxon>
        <taxon>Marasmiineae</taxon>
        <taxon>Mycenaceae</taxon>
        <taxon>Roridomyces</taxon>
    </lineage>
</organism>
<feature type="compositionally biased region" description="Polar residues" evidence="1">
    <location>
        <begin position="309"/>
        <end position="328"/>
    </location>
</feature>
<feature type="transmembrane region" description="Helical" evidence="2">
    <location>
        <begin position="205"/>
        <end position="225"/>
    </location>
</feature>
<evidence type="ECO:0000313" key="5">
    <source>
        <dbReference type="Proteomes" id="UP001221142"/>
    </source>
</evidence>
<keyword evidence="2" id="KW-0472">Membrane</keyword>
<evidence type="ECO:0000259" key="3">
    <source>
        <dbReference type="Pfam" id="PF20152"/>
    </source>
</evidence>
<evidence type="ECO:0000256" key="2">
    <source>
        <dbReference type="SAM" id="Phobius"/>
    </source>
</evidence>
<comment type="caution">
    <text evidence="4">The sequence shown here is derived from an EMBL/GenBank/DDBJ whole genome shotgun (WGS) entry which is preliminary data.</text>
</comment>
<name>A0AAD7BBP8_9AGAR</name>
<protein>
    <recommendedName>
        <fullName evidence="3">DUF6534 domain-containing protein</fullName>
    </recommendedName>
</protein>
<feature type="transmembrane region" description="Helical" evidence="2">
    <location>
        <begin position="246"/>
        <end position="265"/>
    </location>
</feature>
<reference evidence="4" key="1">
    <citation type="submission" date="2023-03" db="EMBL/GenBank/DDBJ databases">
        <title>Massive genome expansion in bonnet fungi (Mycena s.s.) driven by repeated elements and novel gene families across ecological guilds.</title>
        <authorList>
            <consortium name="Lawrence Berkeley National Laboratory"/>
            <person name="Harder C.B."/>
            <person name="Miyauchi S."/>
            <person name="Viragh M."/>
            <person name="Kuo A."/>
            <person name="Thoen E."/>
            <person name="Andreopoulos B."/>
            <person name="Lu D."/>
            <person name="Skrede I."/>
            <person name="Drula E."/>
            <person name="Henrissat B."/>
            <person name="Morin E."/>
            <person name="Kohler A."/>
            <person name="Barry K."/>
            <person name="LaButti K."/>
            <person name="Morin E."/>
            <person name="Salamov A."/>
            <person name="Lipzen A."/>
            <person name="Mereny Z."/>
            <person name="Hegedus B."/>
            <person name="Baldrian P."/>
            <person name="Stursova M."/>
            <person name="Weitz H."/>
            <person name="Taylor A."/>
            <person name="Grigoriev I.V."/>
            <person name="Nagy L.G."/>
            <person name="Martin F."/>
            <person name="Kauserud H."/>
        </authorList>
    </citation>
    <scope>NUCLEOTIDE SEQUENCE</scope>
    <source>
        <strain evidence="4">9284</strain>
    </source>
</reference>
<evidence type="ECO:0000256" key="1">
    <source>
        <dbReference type="SAM" id="MobiDB-lite"/>
    </source>
</evidence>
<feature type="transmembrane region" description="Helical" evidence="2">
    <location>
        <begin position="48"/>
        <end position="69"/>
    </location>
</feature>
<feature type="transmembrane region" description="Helical" evidence="2">
    <location>
        <begin position="90"/>
        <end position="114"/>
    </location>
</feature>
<keyword evidence="5" id="KW-1185">Reference proteome</keyword>
<feature type="region of interest" description="Disordered" evidence="1">
    <location>
        <begin position="302"/>
        <end position="328"/>
    </location>
</feature>
<proteinExistence type="predicted"/>
<feature type="transmembrane region" description="Helical" evidence="2">
    <location>
        <begin position="129"/>
        <end position="151"/>
    </location>
</feature>
<accession>A0AAD7BBP8</accession>
<dbReference type="Pfam" id="PF20152">
    <property type="entry name" value="DUF6534"/>
    <property type="match status" value="1"/>
</dbReference>
<dbReference type="PANTHER" id="PTHR40465">
    <property type="entry name" value="CHROMOSOME 1, WHOLE GENOME SHOTGUN SEQUENCE"/>
    <property type="match status" value="1"/>
</dbReference>
<feature type="domain" description="DUF6534" evidence="3">
    <location>
        <begin position="211"/>
        <end position="297"/>
    </location>
</feature>
<evidence type="ECO:0000313" key="4">
    <source>
        <dbReference type="EMBL" id="KAJ7615921.1"/>
    </source>
</evidence>
<keyword evidence="2" id="KW-1133">Transmembrane helix</keyword>
<feature type="transmembrane region" description="Helical" evidence="2">
    <location>
        <begin position="271"/>
        <end position="293"/>
    </location>
</feature>
<gene>
    <name evidence="4" type="ORF">FB45DRAFT_934939</name>
</gene>
<sequence length="400" mass="44958">MYTSCIPRHHYRLRALLNTPEPIPPPCFLPAQQRCVSPPKHDLIMSPAISNTLGAIFISFAFSSVVFGVNTTQVITYLQRYPEDRLVYKFLVATVWVLNCLDQALIGHSVYFYTIENFADPFVLVTEPVIWTLIAQLTVGAVIGTIVRLCFAMRVWRFSQRNYFVTGAVIVLALGELGIAIVFTLRCFENPFISNLPRLKLLASFSLGTGVVADVFTAAALCFFLRRFRTGSNQRADNLVNTLTIYAINTGAFTATISLLTLIFYDRSPDTFQFIAFYFILSKLYPISFLCTLNTRKIIRGKGTDREQGPTTRGSETNNNPNHMTSNVSNRFYLSNAPRPEYPFPWNAGYPTSEPMTSISKESDLGVRHELRSVSSDAETVGVPRFANPVEHPYAYMRAT</sequence>
<dbReference type="EMBL" id="JARKIF010000023">
    <property type="protein sequence ID" value="KAJ7615921.1"/>
    <property type="molecule type" value="Genomic_DNA"/>
</dbReference>
<keyword evidence="2" id="KW-0812">Transmembrane</keyword>
<dbReference type="Proteomes" id="UP001221142">
    <property type="component" value="Unassembled WGS sequence"/>
</dbReference>
<dbReference type="PANTHER" id="PTHR40465:SF1">
    <property type="entry name" value="DUF6534 DOMAIN-CONTAINING PROTEIN"/>
    <property type="match status" value="1"/>
</dbReference>
<feature type="transmembrane region" description="Helical" evidence="2">
    <location>
        <begin position="163"/>
        <end position="185"/>
    </location>
</feature>
<dbReference type="AlphaFoldDB" id="A0AAD7BBP8"/>